<evidence type="ECO:0000256" key="1">
    <source>
        <dbReference type="SAM" id="MobiDB-lite"/>
    </source>
</evidence>
<name>A0A4Z2GQN3_9TELE</name>
<sequence length="70" mass="7369">MYPCRPVTHHIEPSVGSASRNQLCRSQPAGREPESGGTGACVPPIRPMCCGSSWLRTAAVLVSMALMATV</sequence>
<keyword evidence="3" id="KW-1185">Reference proteome</keyword>
<evidence type="ECO:0000313" key="3">
    <source>
        <dbReference type="Proteomes" id="UP000314294"/>
    </source>
</evidence>
<dbReference type="EMBL" id="SRLO01000466">
    <property type="protein sequence ID" value="TNN55083.1"/>
    <property type="molecule type" value="Genomic_DNA"/>
</dbReference>
<organism evidence="2 3">
    <name type="scientific">Liparis tanakae</name>
    <name type="common">Tanaka's snailfish</name>
    <dbReference type="NCBI Taxonomy" id="230148"/>
    <lineage>
        <taxon>Eukaryota</taxon>
        <taxon>Metazoa</taxon>
        <taxon>Chordata</taxon>
        <taxon>Craniata</taxon>
        <taxon>Vertebrata</taxon>
        <taxon>Euteleostomi</taxon>
        <taxon>Actinopterygii</taxon>
        <taxon>Neopterygii</taxon>
        <taxon>Teleostei</taxon>
        <taxon>Neoteleostei</taxon>
        <taxon>Acanthomorphata</taxon>
        <taxon>Eupercaria</taxon>
        <taxon>Perciformes</taxon>
        <taxon>Cottioidei</taxon>
        <taxon>Cottales</taxon>
        <taxon>Liparidae</taxon>
        <taxon>Liparis</taxon>
    </lineage>
</organism>
<protein>
    <submittedName>
        <fullName evidence="2">Uncharacterized protein</fullName>
    </submittedName>
</protein>
<evidence type="ECO:0000313" key="2">
    <source>
        <dbReference type="EMBL" id="TNN55083.1"/>
    </source>
</evidence>
<feature type="region of interest" description="Disordered" evidence="1">
    <location>
        <begin position="14"/>
        <end position="39"/>
    </location>
</feature>
<comment type="caution">
    <text evidence="2">The sequence shown here is derived from an EMBL/GenBank/DDBJ whole genome shotgun (WGS) entry which is preliminary data.</text>
</comment>
<feature type="compositionally biased region" description="Polar residues" evidence="1">
    <location>
        <begin position="16"/>
        <end position="25"/>
    </location>
</feature>
<accession>A0A4Z2GQN3</accession>
<reference evidence="2 3" key="1">
    <citation type="submission" date="2019-03" db="EMBL/GenBank/DDBJ databases">
        <title>First draft genome of Liparis tanakae, snailfish: a comprehensive survey of snailfish specific genes.</title>
        <authorList>
            <person name="Kim W."/>
            <person name="Song I."/>
            <person name="Jeong J.-H."/>
            <person name="Kim D."/>
            <person name="Kim S."/>
            <person name="Ryu S."/>
            <person name="Song J.Y."/>
            <person name="Lee S.K."/>
        </authorList>
    </citation>
    <scope>NUCLEOTIDE SEQUENCE [LARGE SCALE GENOMIC DNA]</scope>
    <source>
        <tissue evidence="2">Muscle</tissue>
    </source>
</reference>
<dbReference type="Proteomes" id="UP000314294">
    <property type="component" value="Unassembled WGS sequence"/>
</dbReference>
<gene>
    <name evidence="2" type="ORF">EYF80_034712</name>
</gene>
<proteinExistence type="predicted"/>
<dbReference type="AlphaFoldDB" id="A0A4Z2GQN3"/>